<evidence type="ECO:0000313" key="9">
    <source>
        <dbReference type="Proteomes" id="UP000035503"/>
    </source>
</evidence>
<feature type="transmembrane region" description="Helical" evidence="7">
    <location>
        <begin position="30"/>
        <end position="50"/>
    </location>
</feature>
<dbReference type="EMBL" id="CP004021">
    <property type="protein sequence ID" value="AKK20247.1"/>
    <property type="molecule type" value="Genomic_DNA"/>
</dbReference>
<dbReference type="AlphaFoldDB" id="A0A0G3I903"/>
<reference evidence="8 9" key="1">
    <citation type="journal article" date="2015" name="Genome Announc.">
        <title>Complete Genome Sequence of 'Candidatus Liberibacter africanus,' a Bacterium Associated with Citrus Huanglongbing.</title>
        <authorList>
            <person name="Lin H."/>
            <person name="Pietersen G."/>
            <person name="Han C."/>
            <person name="Read D.A."/>
            <person name="Lou B."/>
            <person name="Gupta G."/>
            <person name="Civerolo E.L."/>
        </authorList>
    </citation>
    <scope>NUCLEOTIDE SEQUENCE [LARGE SCALE GENOMIC DNA]</scope>
    <source>
        <strain evidence="8 9">PTSAPSY</strain>
    </source>
</reference>
<keyword evidence="9" id="KW-1185">Reference proteome</keyword>
<organism evidence="8 9">
    <name type="scientific">Candidatus Liberibacter africanus PTSAPSY</name>
    <dbReference type="NCBI Taxonomy" id="1277257"/>
    <lineage>
        <taxon>Bacteria</taxon>
        <taxon>Pseudomonadati</taxon>
        <taxon>Pseudomonadota</taxon>
        <taxon>Alphaproteobacteria</taxon>
        <taxon>Hyphomicrobiales</taxon>
        <taxon>Rhizobiaceae</taxon>
        <taxon>Liberibacter</taxon>
    </lineage>
</organism>
<feature type="transmembrane region" description="Helical" evidence="7">
    <location>
        <begin position="139"/>
        <end position="161"/>
    </location>
</feature>
<keyword evidence="5 7" id="KW-1133">Transmembrane helix</keyword>
<dbReference type="Proteomes" id="UP000035503">
    <property type="component" value="Chromosome"/>
</dbReference>
<name>A0A0G3I903_LIBAF</name>
<feature type="transmembrane region" description="Helical" evidence="7">
    <location>
        <begin position="110"/>
        <end position="132"/>
    </location>
</feature>
<dbReference type="STRING" id="1277257.G293_03095"/>
<sequence>MGEKYMLWSALTYPNINPIAMSIGPFSIRWYGLAYLIGMLFSIWYIRYLLDKPSLWTEKQNSENLVYKSGDCQESCFFWLAISMIVGGRIIYVVFYNWQLFWNSPSHIFYIWEGGMSFHGGLIGIFTSLFVLSRIYRFSFLGFLDLIASSAPVGIFLGRIANFINGELWGRVSDVPWAMIFPHGGDLPRHPSQLYEAIAEGLVIFLIMQLMVYRGSFKKPGMTAGAFAICYAVMRFFMEFFREPDYQIGYLFGGWMTMGMVLSILPLIGGAVFLFQSLRAK</sequence>
<comment type="pathway">
    <text evidence="7">Protein modification; lipoprotein biosynthesis (diacylglyceryl transfer).</text>
</comment>
<feature type="binding site" evidence="7">
    <location>
        <position position="159"/>
    </location>
    <ligand>
        <name>a 1,2-diacyl-sn-glycero-3-phospho-(1'-sn-glycerol)</name>
        <dbReference type="ChEBI" id="CHEBI:64716"/>
    </ligand>
</feature>
<feature type="transmembrane region" description="Helical" evidence="7">
    <location>
        <begin position="220"/>
        <end position="238"/>
    </location>
</feature>
<feature type="transmembrane region" description="Helical" evidence="7">
    <location>
        <begin position="250"/>
        <end position="275"/>
    </location>
</feature>
<evidence type="ECO:0000256" key="1">
    <source>
        <dbReference type="ARBA" id="ARBA00007150"/>
    </source>
</evidence>
<keyword evidence="2 7" id="KW-1003">Cell membrane</keyword>
<comment type="function">
    <text evidence="7">Catalyzes the transfer of the diacylglyceryl group from phosphatidylglycerol to the sulfhydryl group of the N-terminal cysteine of a prolipoprotein, the first step in the formation of mature lipoproteins.</text>
</comment>
<dbReference type="UniPathway" id="UPA00664"/>
<evidence type="ECO:0000256" key="3">
    <source>
        <dbReference type="ARBA" id="ARBA00022679"/>
    </source>
</evidence>
<evidence type="ECO:0000256" key="7">
    <source>
        <dbReference type="HAMAP-Rule" id="MF_01147"/>
    </source>
</evidence>
<keyword evidence="3 7" id="KW-0808">Transferase</keyword>
<comment type="similarity">
    <text evidence="1 7">Belongs to the Lgt family.</text>
</comment>
<dbReference type="PATRIC" id="fig|1277257.4.peg.664"/>
<comment type="catalytic activity">
    <reaction evidence="7">
        <text>L-cysteinyl-[prolipoprotein] + a 1,2-diacyl-sn-glycero-3-phospho-(1'-sn-glycerol) = an S-1,2-diacyl-sn-glyceryl-L-cysteinyl-[prolipoprotein] + sn-glycerol 1-phosphate + H(+)</text>
        <dbReference type="Rhea" id="RHEA:56712"/>
        <dbReference type="Rhea" id="RHEA-COMP:14679"/>
        <dbReference type="Rhea" id="RHEA-COMP:14680"/>
        <dbReference type="ChEBI" id="CHEBI:15378"/>
        <dbReference type="ChEBI" id="CHEBI:29950"/>
        <dbReference type="ChEBI" id="CHEBI:57685"/>
        <dbReference type="ChEBI" id="CHEBI:64716"/>
        <dbReference type="ChEBI" id="CHEBI:140658"/>
        <dbReference type="EC" id="2.5.1.145"/>
    </reaction>
</comment>
<dbReference type="OrthoDB" id="871140at2"/>
<accession>A0A0G3I903</accession>
<evidence type="ECO:0000256" key="5">
    <source>
        <dbReference type="ARBA" id="ARBA00022989"/>
    </source>
</evidence>
<dbReference type="GO" id="GO:0005886">
    <property type="term" value="C:plasma membrane"/>
    <property type="evidence" value="ECO:0007669"/>
    <property type="project" value="UniProtKB-SubCell"/>
</dbReference>
<evidence type="ECO:0000256" key="4">
    <source>
        <dbReference type="ARBA" id="ARBA00022692"/>
    </source>
</evidence>
<feature type="transmembrane region" description="Helical" evidence="7">
    <location>
        <begin position="194"/>
        <end position="213"/>
    </location>
</feature>
<dbReference type="EC" id="2.5.1.145" evidence="7"/>
<dbReference type="PANTHER" id="PTHR30589:SF0">
    <property type="entry name" value="PHOSPHATIDYLGLYCEROL--PROLIPOPROTEIN DIACYLGLYCERYL TRANSFERASE"/>
    <property type="match status" value="1"/>
</dbReference>
<keyword evidence="6 7" id="KW-0472">Membrane</keyword>
<dbReference type="GO" id="GO:0042158">
    <property type="term" value="P:lipoprotein biosynthetic process"/>
    <property type="evidence" value="ECO:0007669"/>
    <property type="project" value="UniProtKB-UniRule"/>
</dbReference>
<dbReference type="PROSITE" id="PS01311">
    <property type="entry name" value="LGT"/>
    <property type="match status" value="1"/>
</dbReference>
<evidence type="ECO:0000256" key="2">
    <source>
        <dbReference type="ARBA" id="ARBA00022475"/>
    </source>
</evidence>
<dbReference type="HAMAP" id="MF_01147">
    <property type="entry name" value="Lgt"/>
    <property type="match status" value="1"/>
</dbReference>
<keyword evidence="8" id="KW-0449">Lipoprotein</keyword>
<dbReference type="InterPro" id="IPR001640">
    <property type="entry name" value="Lgt"/>
</dbReference>
<dbReference type="KEGG" id="lau:G293_03095"/>
<dbReference type="NCBIfam" id="TIGR00544">
    <property type="entry name" value="lgt"/>
    <property type="match status" value="1"/>
</dbReference>
<protein>
    <recommendedName>
        <fullName evidence="7">Phosphatidylglycerol--prolipoprotein diacylglyceryl transferase</fullName>
        <ecNumber evidence="7">2.5.1.145</ecNumber>
    </recommendedName>
</protein>
<feature type="transmembrane region" description="Helical" evidence="7">
    <location>
        <begin position="77"/>
        <end position="98"/>
    </location>
</feature>
<proteinExistence type="inferred from homology"/>
<dbReference type="GO" id="GO:0008961">
    <property type="term" value="F:phosphatidylglycerol-prolipoprotein diacylglyceryl transferase activity"/>
    <property type="evidence" value="ECO:0007669"/>
    <property type="project" value="UniProtKB-UniRule"/>
</dbReference>
<comment type="subcellular location">
    <subcellularLocation>
        <location evidence="7">Cell membrane</location>
        <topology evidence="7">Multi-pass membrane protein</topology>
    </subcellularLocation>
</comment>
<keyword evidence="4 7" id="KW-0812">Transmembrane</keyword>
<dbReference type="PANTHER" id="PTHR30589">
    <property type="entry name" value="PROLIPOPROTEIN DIACYLGLYCERYL TRANSFERASE"/>
    <property type="match status" value="1"/>
</dbReference>
<evidence type="ECO:0000256" key="6">
    <source>
        <dbReference type="ARBA" id="ARBA00023136"/>
    </source>
</evidence>
<gene>
    <name evidence="7" type="primary">lgt</name>
    <name evidence="8" type="ORF">G293_03095</name>
</gene>
<evidence type="ECO:0000313" key="8">
    <source>
        <dbReference type="EMBL" id="AKK20247.1"/>
    </source>
</evidence>
<dbReference type="Pfam" id="PF01790">
    <property type="entry name" value="LGT"/>
    <property type="match status" value="1"/>
</dbReference>